<reference evidence="2 3" key="1">
    <citation type="journal article" date="2011" name="Science">
        <title>The Selaginella genome identifies genetic changes associated with the evolution of vascular plants.</title>
        <authorList>
            <person name="Banks J.A."/>
            <person name="Nishiyama T."/>
            <person name="Hasebe M."/>
            <person name="Bowman J.L."/>
            <person name="Gribskov M."/>
            <person name="dePamphilis C."/>
            <person name="Albert V.A."/>
            <person name="Aono N."/>
            <person name="Aoyama T."/>
            <person name="Ambrose B.A."/>
            <person name="Ashton N.W."/>
            <person name="Axtell M.J."/>
            <person name="Barker E."/>
            <person name="Barker M.S."/>
            <person name="Bennetzen J.L."/>
            <person name="Bonawitz N.D."/>
            <person name="Chapple C."/>
            <person name="Cheng C."/>
            <person name="Correa L.G."/>
            <person name="Dacre M."/>
            <person name="DeBarry J."/>
            <person name="Dreyer I."/>
            <person name="Elias M."/>
            <person name="Engstrom E.M."/>
            <person name="Estelle M."/>
            <person name="Feng L."/>
            <person name="Finet C."/>
            <person name="Floyd S.K."/>
            <person name="Frommer W.B."/>
            <person name="Fujita T."/>
            <person name="Gramzow L."/>
            <person name="Gutensohn M."/>
            <person name="Harholt J."/>
            <person name="Hattori M."/>
            <person name="Heyl A."/>
            <person name="Hirai T."/>
            <person name="Hiwatashi Y."/>
            <person name="Ishikawa M."/>
            <person name="Iwata M."/>
            <person name="Karol K.G."/>
            <person name="Koehler B."/>
            <person name="Kolukisaoglu U."/>
            <person name="Kubo M."/>
            <person name="Kurata T."/>
            <person name="Lalonde S."/>
            <person name="Li K."/>
            <person name="Li Y."/>
            <person name="Litt A."/>
            <person name="Lyons E."/>
            <person name="Manning G."/>
            <person name="Maruyama T."/>
            <person name="Michael T.P."/>
            <person name="Mikami K."/>
            <person name="Miyazaki S."/>
            <person name="Morinaga S."/>
            <person name="Murata T."/>
            <person name="Mueller-Roeber B."/>
            <person name="Nelson D.R."/>
            <person name="Obara M."/>
            <person name="Oguri Y."/>
            <person name="Olmstead R.G."/>
            <person name="Onodera N."/>
            <person name="Petersen B.L."/>
            <person name="Pils B."/>
            <person name="Prigge M."/>
            <person name="Rensing S.A."/>
            <person name="Riano-Pachon D.M."/>
            <person name="Roberts A.W."/>
            <person name="Sato Y."/>
            <person name="Scheller H.V."/>
            <person name="Schulz B."/>
            <person name="Schulz C."/>
            <person name="Shakirov E.V."/>
            <person name="Shibagaki N."/>
            <person name="Shinohara N."/>
            <person name="Shippen D.E."/>
            <person name="Soerensen I."/>
            <person name="Sotooka R."/>
            <person name="Sugimoto N."/>
            <person name="Sugita M."/>
            <person name="Sumikawa N."/>
            <person name="Tanurdzic M."/>
            <person name="Theissen G."/>
            <person name="Ulvskov P."/>
            <person name="Wakazuki S."/>
            <person name="Weng J.K."/>
            <person name="Willats W.W."/>
            <person name="Wipf D."/>
            <person name="Wolf P.G."/>
            <person name="Yang L."/>
            <person name="Zimmer A.D."/>
            <person name="Zhu Q."/>
            <person name="Mitros T."/>
            <person name="Hellsten U."/>
            <person name="Loque D."/>
            <person name="Otillar R."/>
            <person name="Salamov A."/>
            <person name="Schmutz J."/>
            <person name="Shapiro H."/>
            <person name="Lindquist E."/>
            <person name="Lucas S."/>
            <person name="Rokhsar D."/>
            <person name="Grigoriev I.V."/>
        </authorList>
    </citation>
    <scope>NUCLEOTIDE SEQUENCE [LARGE SCALE GENOMIC DNA]</scope>
</reference>
<feature type="transmembrane region" description="Helical" evidence="1">
    <location>
        <begin position="164"/>
        <end position="184"/>
    </location>
</feature>
<evidence type="ECO:0000256" key="1">
    <source>
        <dbReference type="SAM" id="Phobius"/>
    </source>
</evidence>
<feature type="transmembrane region" description="Helical" evidence="1">
    <location>
        <begin position="97"/>
        <end position="118"/>
    </location>
</feature>
<evidence type="ECO:0000313" key="2">
    <source>
        <dbReference type="EMBL" id="EFJ25686.1"/>
    </source>
</evidence>
<name>D8RQQ6_SELML</name>
<dbReference type="AlphaFoldDB" id="D8RQQ6"/>
<feature type="transmembrane region" description="Helical" evidence="1">
    <location>
        <begin position="130"/>
        <end position="152"/>
    </location>
</feature>
<keyword evidence="1" id="KW-0812">Transmembrane</keyword>
<dbReference type="Proteomes" id="UP000001514">
    <property type="component" value="Unassembled WGS sequence"/>
</dbReference>
<gene>
    <name evidence="2" type="ORF">SELMODRAFT_413580</name>
</gene>
<dbReference type="HOGENOM" id="CLU_1312009_0_0_1"/>
<dbReference type="EMBL" id="GL377586">
    <property type="protein sequence ID" value="EFJ25686.1"/>
    <property type="molecule type" value="Genomic_DNA"/>
</dbReference>
<proteinExistence type="predicted"/>
<keyword evidence="1" id="KW-1133">Transmembrane helix</keyword>
<feature type="transmembrane region" description="Helical" evidence="1">
    <location>
        <begin position="190"/>
        <end position="209"/>
    </location>
</feature>
<keyword evidence="1" id="KW-0472">Membrane</keyword>
<accession>D8RQQ6</accession>
<protein>
    <submittedName>
        <fullName evidence="2">Uncharacterized protein</fullName>
    </submittedName>
</protein>
<evidence type="ECO:0000313" key="3">
    <source>
        <dbReference type="Proteomes" id="UP000001514"/>
    </source>
</evidence>
<dbReference type="Gramene" id="EFJ25686">
    <property type="protein sequence ID" value="EFJ25686"/>
    <property type="gene ID" value="SELMODRAFT_413580"/>
</dbReference>
<keyword evidence="3" id="KW-1185">Reference proteome</keyword>
<organism evidence="3">
    <name type="scientific">Selaginella moellendorffii</name>
    <name type="common">Spikemoss</name>
    <dbReference type="NCBI Taxonomy" id="88036"/>
    <lineage>
        <taxon>Eukaryota</taxon>
        <taxon>Viridiplantae</taxon>
        <taxon>Streptophyta</taxon>
        <taxon>Embryophyta</taxon>
        <taxon>Tracheophyta</taxon>
        <taxon>Lycopodiopsida</taxon>
        <taxon>Selaginellales</taxon>
        <taxon>Selaginellaceae</taxon>
        <taxon>Selaginella</taxon>
    </lineage>
</organism>
<sequence>MQLLPPPAITVASSGELGITPANRGPALCPGSHWQKLMLAAAIAMTVLMHLVPQLSHDVDKTSLASTVNNALLYGLIGSITCKSVEQCIVHNEMTKALHWPTGIAAVYYIMLVYGVLYHRWFDKTQGLQLLLTLDCIGIATTLAATGLPCLIRLFRHPDAPPASILVALVACVCNLLWATFSFLAGNYTMMIATSAAVCFGGLLALLSWF</sequence>
<dbReference type="KEGG" id="smo:SELMODRAFT_413580"/>
<dbReference type="InParanoid" id="D8RQQ6"/>